<evidence type="ECO:0000313" key="4">
    <source>
        <dbReference type="EMBL" id="EAW10190.1"/>
    </source>
</evidence>
<feature type="region of interest" description="Disordered" evidence="3">
    <location>
        <begin position="581"/>
        <end position="638"/>
    </location>
</feature>
<dbReference type="eggNOG" id="KOG4197">
    <property type="taxonomic scope" value="Eukaryota"/>
</dbReference>
<dbReference type="AlphaFoldDB" id="A1CH35"/>
<dbReference type="OrthoDB" id="1908178at2759"/>
<dbReference type="InterPro" id="IPR011990">
    <property type="entry name" value="TPR-like_helical_dom_sf"/>
</dbReference>
<dbReference type="VEuPathDB" id="FungiDB:ACLA_046560"/>
<dbReference type="Pfam" id="PF01535">
    <property type="entry name" value="PPR"/>
    <property type="match status" value="2"/>
</dbReference>
<dbReference type="Gene3D" id="1.25.40.10">
    <property type="entry name" value="Tetratricopeptide repeat domain"/>
    <property type="match status" value="2"/>
</dbReference>
<protein>
    <submittedName>
        <fullName evidence="4">Pentatricopeptide repeat protein</fullName>
    </submittedName>
</protein>
<dbReference type="EMBL" id="DS027054">
    <property type="protein sequence ID" value="EAW10190.1"/>
    <property type="molecule type" value="Genomic_DNA"/>
</dbReference>
<feature type="compositionally biased region" description="Polar residues" evidence="3">
    <location>
        <begin position="153"/>
        <end position="163"/>
    </location>
</feature>
<dbReference type="Proteomes" id="UP000006701">
    <property type="component" value="Unassembled WGS sequence"/>
</dbReference>
<dbReference type="GeneID" id="4704320"/>
<feature type="region of interest" description="Disordered" evidence="3">
    <location>
        <begin position="134"/>
        <end position="163"/>
    </location>
</feature>
<proteinExistence type="predicted"/>
<feature type="region of interest" description="Disordered" evidence="3">
    <location>
        <begin position="59"/>
        <end position="116"/>
    </location>
</feature>
<dbReference type="HOGENOM" id="CLU_012630_2_0_1"/>
<dbReference type="NCBIfam" id="TIGR00756">
    <property type="entry name" value="PPR"/>
    <property type="match status" value="1"/>
</dbReference>
<name>A1CH35_ASPCL</name>
<accession>A1CH35</accession>
<evidence type="ECO:0000256" key="3">
    <source>
        <dbReference type="SAM" id="MobiDB-lite"/>
    </source>
</evidence>
<dbReference type="InterPro" id="IPR051222">
    <property type="entry name" value="PPR/CCM1_RNA-binding"/>
</dbReference>
<organism evidence="4 5">
    <name type="scientific">Aspergillus clavatus (strain ATCC 1007 / CBS 513.65 / DSM 816 / NCTC 3887 / NRRL 1 / QM 1276 / 107)</name>
    <dbReference type="NCBI Taxonomy" id="344612"/>
    <lineage>
        <taxon>Eukaryota</taxon>
        <taxon>Fungi</taxon>
        <taxon>Dikarya</taxon>
        <taxon>Ascomycota</taxon>
        <taxon>Pezizomycotina</taxon>
        <taxon>Eurotiomycetes</taxon>
        <taxon>Eurotiomycetidae</taxon>
        <taxon>Eurotiales</taxon>
        <taxon>Aspergillaceae</taxon>
        <taxon>Aspergillus</taxon>
        <taxon>Aspergillus subgen. Fumigati</taxon>
    </lineage>
</organism>
<keyword evidence="1" id="KW-0677">Repeat</keyword>
<keyword evidence="5" id="KW-1185">Reference proteome</keyword>
<feature type="compositionally biased region" description="Basic and acidic residues" evidence="3">
    <location>
        <begin position="59"/>
        <end position="74"/>
    </location>
</feature>
<feature type="repeat" description="PPR" evidence="2">
    <location>
        <begin position="391"/>
        <end position="425"/>
    </location>
</feature>
<sequence length="754" mass="86000">MAVSPRNNHVTRVQRRNLMNLRRLVSATRPLSFNSPAEYHGVGRGGTQRAFNSGVVQQVKDDEREENHTGDHTDNQAWVERSPKDRRTGRSKNQKRNPASTRFGNPSRNSFHDDTEWSMAPEPAICDETILDQSWDPPAASENCHARPHSEVQSDTSASNPDSALTEISTDLQTRLDMAQHGHGTKKRSTKYENFPKIEDTELHAVERVMEALADSSKNTQYIFRLYRDLPSPGVAYLSERYRGSLLRKFANPPNRRWVDARRYLAIVEDMIAAKLSLSPGLWTSAIHLAGRATGTVKKWDLIRAIGVWQQMEHVGGIKSDHVVFTTLFDISIKAGQFTVADRLLQEMAKRGIVFGRAGKVAMIYYYGLLHDVNGIHRAFDDLISSGEIVDTAVLNCLIISFIRAGEVKTAEQLYQRMMQSQATARHVKAPEYEYDDDPNHQPVLASEFMLYRNKSRELNRVFQKAMHLKKSLPAHHRALQDSVTMSPDTRTFHIFLSYHAYQSGNLNAFKTIMEDMEKSFTMPPRGMIYLLLFEGFARHGKRKKGWTAGKLRLAWRAYLRVLYESRTRLTGDFSFQSPQLTWENPLGGTPVSVPEKSDSSPDRSTTQQPKHDLYTPLPSTMSEARSTSDNNEQGKDKDAELQIEHDPNNAEEILEFDDNVDLEIDNLFLNPTVDEQSATNDMENELRHRIDNGVFLGRRMIIIIIRAFGTVCGPEEVMEAWLSMERIWRPQKRKAVDVQAVREELAKYIQDLN</sequence>
<dbReference type="InterPro" id="IPR002885">
    <property type="entry name" value="PPR_rpt"/>
</dbReference>
<feature type="compositionally biased region" description="Polar residues" evidence="3">
    <location>
        <begin position="618"/>
        <end position="632"/>
    </location>
</feature>
<dbReference type="OMA" id="AFGTCCG"/>
<feature type="compositionally biased region" description="Polar residues" evidence="3">
    <location>
        <begin position="96"/>
        <end position="109"/>
    </location>
</feature>
<dbReference type="PANTHER" id="PTHR47942">
    <property type="entry name" value="TETRATRICOPEPTIDE REPEAT (TPR)-LIKE SUPERFAMILY PROTEIN-RELATED"/>
    <property type="match status" value="1"/>
</dbReference>
<dbReference type="STRING" id="344612.A1CH35"/>
<evidence type="ECO:0000256" key="1">
    <source>
        <dbReference type="ARBA" id="ARBA00022737"/>
    </source>
</evidence>
<evidence type="ECO:0000313" key="5">
    <source>
        <dbReference type="Proteomes" id="UP000006701"/>
    </source>
</evidence>
<reference evidence="4 5" key="1">
    <citation type="journal article" date="2008" name="PLoS Genet.">
        <title>Genomic islands in the pathogenic filamentous fungus Aspergillus fumigatus.</title>
        <authorList>
            <person name="Fedorova N.D."/>
            <person name="Khaldi N."/>
            <person name="Joardar V.S."/>
            <person name="Maiti R."/>
            <person name="Amedeo P."/>
            <person name="Anderson M.J."/>
            <person name="Crabtree J."/>
            <person name="Silva J.C."/>
            <person name="Badger J.H."/>
            <person name="Albarraq A."/>
            <person name="Angiuoli S."/>
            <person name="Bussey H."/>
            <person name="Bowyer P."/>
            <person name="Cotty P.J."/>
            <person name="Dyer P.S."/>
            <person name="Egan A."/>
            <person name="Galens K."/>
            <person name="Fraser-Liggett C.M."/>
            <person name="Haas B.J."/>
            <person name="Inman J.M."/>
            <person name="Kent R."/>
            <person name="Lemieux S."/>
            <person name="Malavazi I."/>
            <person name="Orvis J."/>
            <person name="Roemer T."/>
            <person name="Ronning C.M."/>
            <person name="Sundaram J.P."/>
            <person name="Sutton G."/>
            <person name="Turner G."/>
            <person name="Venter J.C."/>
            <person name="White O.R."/>
            <person name="Whitty B.R."/>
            <person name="Youngman P."/>
            <person name="Wolfe K.H."/>
            <person name="Goldman G.H."/>
            <person name="Wortman J.R."/>
            <person name="Jiang B."/>
            <person name="Denning D.W."/>
            <person name="Nierman W.C."/>
        </authorList>
    </citation>
    <scope>NUCLEOTIDE SEQUENCE [LARGE SCALE GENOMIC DNA]</scope>
    <source>
        <strain evidence="5">ATCC 1007 / CBS 513.65 / DSM 816 / NCTC 3887 / NRRL 1</strain>
    </source>
</reference>
<gene>
    <name evidence="4" type="ORF">ACLA_046560</name>
</gene>
<dbReference type="KEGG" id="act:ACLA_046560"/>
<dbReference type="PANTHER" id="PTHR47942:SF63">
    <property type="entry name" value="PENTATRICOPEPTIDE REPEAT-CONTAINING PROTEIN"/>
    <property type="match status" value="1"/>
</dbReference>
<evidence type="ECO:0000256" key="2">
    <source>
        <dbReference type="PROSITE-ProRule" id="PRU00708"/>
    </source>
</evidence>
<dbReference type="PROSITE" id="PS51375">
    <property type="entry name" value="PPR"/>
    <property type="match status" value="2"/>
</dbReference>
<feature type="repeat" description="PPR" evidence="2">
    <location>
        <begin position="321"/>
        <end position="355"/>
    </location>
</feature>
<dbReference type="RefSeq" id="XP_001271616.1">
    <property type="nucleotide sequence ID" value="XM_001271615.1"/>
</dbReference>